<dbReference type="Pfam" id="PF13181">
    <property type="entry name" value="TPR_8"/>
    <property type="match status" value="1"/>
</dbReference>
<dbReference type="PANTHER" id="PTHR26312">
    <property type="entry name" value="TETRATRICOPEPTIDE REPEAT PROTEIN 5"/>
    <property type="match status" value="1"/>
</dbReference>
<dbReference type="Pfam" id="PF16669">
    <property type="entry name" value="TTC5_OB"/>
    <property type="match status" value="1"/>
</dbReference>
<feature type="domain" description="Tetratricopeptide repeat protein 5 OB fold" evidence="2">
    <location>
        <begin position="386"/>
        <end position="498"/>
    </location>
</feature>
<dbReference type="EMBL" id="GIFC01017756">
    <property type="protein sequence ID" value="MXU99839.1"/>
    <property type="molecule type" value="Transcribed_RNA"/>
</dbReference>
<dbReference type="InterPro" id="IPR038645">
    <property type="entry name" value="TTC5_OB_sf"/>
</dbReference>
<feature type="repeat" description="TPR" evidence="1">
    <location>
        <begin position="300"/>
        <end position="333"/>
    </location>
</feature>
<organism evidence="3">
    <name type="scientific">Ixodes ricinus</name>
    <name type="common">Common tick</name>
    <name type="synonym">Acarus ricinus</name>
    <dbReference type="NCBI Taxonomy" id="34613"/>
    <lineage>
        <taxon>Eukaryota</taxon>
        <taxon>Metazoa</taxon>
        <taxon>Ecdysozoa</taxon>
        <taxon>Arthropoda</taxon>
        <taxon>Chelicerata</taxon>
        <taxon>Arachnida</taxon>
        <taxon>Acari</taxon>
        <taxon>Parasitiformes</taxon>
        <taxon>Ixodida</taxon>
        <taxon>Ixodoidea</taxon>
        <taxon>Ixodidae</taxon>
        <taxon>Ixodinae</taxon>
        <taxon>Ixodes</taxon>
    </lineage>
</organism>
<name>A0A6B0VCH8_IXORI</name>
<dbReference type="SUPFAM" id="SSF48452">
    <property type="entry name" value="TPR-like"/>
    <property type="match status" value="1"/>
</dbReference>
<keyword evidence="1" id="KW-0802">TPR repeat</keyword>
<dbReference type="Gene3D" id="2.40.50.550">
    <property type="match status" value="1"/>
</dbReference>
<reference evidence="3" key="1">
    <citation type="submission" date="2019-12" db="EMBL/GenBank/DDBJ databases">
        <title>An insight into the sialome of adult female Ixodes ricinus ticks feeding for 6 days.</title>
        <authorList>
            <person name="Perner J."/>
            <person name="Ribeiro J.M.C."/>
        </authorList>
    </citation>
    <scope>NUCLEOTIDE SEQUENCE</scope>
    <source>
        <strain evidence="3">Semi-engorged</strain>
        <tissue evidence="3">Salivary glands</tissue>
    </source>
</reference>
<dbReference type="SMART" id="SM00028">
    <property type="entry name" value="TPR"/>
    <property type="match status" value="2"/>
</dbReference>
<proteinExistence type="predicted"/>
<evidence type="ECO:0000259" key="2">
    <source>
        <dbReference type="Pfam" id="PF16669"/>
    </source>
</evidence>
<evidence type="ECO:0000313" key="3">
    <source>
        <dbReference type="EMBL" id="MXU99839.1"/>
    </source>
</evidence>
<protein>
    <submittedName>
        <fullName evidence="3">Putative tetratricopeptide repeat protein</fullName>
    </submittedName>
</protein>
<accession>A0A6B0VCH8</accession>
<feature type="repeat" description="TPR" evidence="1">
    <location>
        <begin position="115"/>
        <end position="148"/>
    </location>
</feature>
<dbReference type="AlphaFoldDB" id="A0A6B0VCH8"/>
<sequence>MAEESQEASEDLKEHDSDENFALASIKNAIEDLYCFRDSYYVNNPSASETEKNGDIEDKLRGILASLDVNEGSLKKSDRAMYHMLRGKALNIRPQFETETYEALSRAVKFNPKLVEAWNELGECYWKKGDILKAQNCFEGVLKITKDKVSLRNLSMLLRQVGETPEDKLKNVCDSVDKAKQALELDITDGNSWKGDILKAQNCFEGVLKITKDKVSLRNLSMLLRQVGETPEDKLKNVCDSVDKAKQALELDITDGNSWYILGNAYLALYFSGSQNAKTVQEAMSAYSRALEDPKMKYSSDLYHNFAVALKHQEDFQGALQHLDKAAALDPSYSNPKEKSQNLLKYLTTLDKMISNKGDLKPRKVKTLLASLKPHHLGPFRDHATIKAKKFKELVPGKNPNCVLAAKVVCNLDSEERFPLTLCTVDEDAVCFAVTIYNLAEGKGFLIGDTIVIPDPLVCKAHIEYKDHVISFSNIRVDSPLALVVNGRVLNPSSQAPISLHVEIKRE</sequence>
<dbReference type="Gene3D" id="1.25.40.10">
    <property type="entry name" value="Tetratricopeptide repeat domain"/>
    <property type="match status" value="2"/>
</dbReference>
<evidence type="ECO:0000256" key="1">
    <source>
        <dbReference type="PROSITE-ProRule" id="PRU00339"/>
    </source>
</evidence>
<dbReference type="InterPro" id="IPR019734">
    <property type="entry name" value="TPR_rpt"/>
</dbReference>
<dbReference type="InterPro" id="IPR032076">
    <property type="entry name" value="TTC5_OB"/>
</dbReference>
<dbReference type="InterPro" id="IPR011990">
    <property type="entry name" value="TPR-like_helical_dom_sf"/>
</dbReference>
<dbReference type="PANTHER" id="PTHR26312:SF87">
    <property type="entry name" value="TETRATRICOPEPTIDE REPEAT PROTEIN 5"/>
    <property type="match status" value="1"/>
</dbReference>
<dbReference type="PROSITE" id="PS50005">
    <property type="entry name" value="TPR"/>
    <property type="match status" value="2"/>
</dbReference>